<reference evidence="2" key="1">
    <citation type="submission" date="2020-12" db="EMBL/GenBank/DDBJ databases">
        <title>Devosia sp. MSA67 isolated from Mo River.</title>
        <authorList>
            <person name="Ma F."/>
            <person name="Zi Z."/>
        </authorList>
    </citation>
    <scope>NUCLEOTIDE SEQUENCE</scope>
    <source>
        <strain evidence="2">MSA67</strain>
    </source>
</reference>
<evidence type="ECO:0000313" key="3">
    <source>
        <dbReference type="Proteomes" id="UP000602124"/>
    </source>
</evidence>
<keyword evidence="3" id="KW-1185">Reference proteome</keyword>
<accession>A0A934MLZ8</accession>
<proteinExistence type="predicted"/>
<organism evidence="2 3">
    <name type="scientific">Devosia sediminis</name>
    <dbReference type="NCBI Taxonomy" id="2798801"/>
    <lineage>
        <taxon>Bacteria</taxon>
        <taxon>Pseudomonadati</taxon>
        <taxon>Pseudomonadota</taxon>
        <taxon>Alphaproteobacteria</taxon>
        <taxon>Hyphomicrobiales</taxon>
        <taxon>Devosiaceae</taxon>
        <taxon>Devosia</taxon>
    </lineage>
</organism>
<evidence type="ECO:0000313" key="2">
    <source>
        <dbReference type="EMBL" id="MBJ3785176.1"/>
    </source>
</evidence>
<dbReference type="AlphaFoldDB" id="A0A934MLZ8"/>
<sequence>MNKPATSSEAAAPQPARPAARGATAVRRPFCGLIDPILVNEPVLFALSGSVSVEAAQAAWTWVVRDLCPSLISADGVANGNFRAADLEPLMGEVLARMKVALEKVDSDTETMRRWRAQFGRDNAREEVGVVMAALRARALLPKAQGFGKAVNTITDDTALGTALQAMPLQDPQLAALMFQAAVGQMANPSRLVATVVKLSGNASEAAITRNGFAPLIDAILGQAQNQLRHLQLTGPFADIDMVCRSLDRFHRLVRSLSGYIEFARGSRTTQVLSAITKAVSDRVEPRLKEVVTDLNQAMRRPREGADRIDNDRLLGAINGVYLLSAVRDCRDSLALNAVFDQAWSQAGQALELHIQRNLDLLRQNPADAMTGARLDAAIKMAEIRFNADYAETLKRARAAAERRG</sequence>
<dbReference type="EMBL" id="JAEKMH010000002">
    <property type="protein sequence ID" value="MBJ3785176.1"/>
    <property type="molecule type" value="Genomic_DNA"/>
</dbReference>
<comment type="caution">
    <text evidence="2">The sequence shown here is derived from an EMBL/GenBank/DDBJ whole genome shotgun (WGS) entry which is preliminary data.</text>
</comment>
<dbReference type="Proteomes" id="UP000602124">
    <property type="component" value="Unassembled WGS sequence"/>
</dbReference>
<feature type="region of interest" description="Disordered" evidence="1">
    <location>
        <begin position="1"/>
        <end position="20"/>
    </location>
</feature>
<name>A0A934MLZ8_9HYPH</name>
<gene>
    <name evidence="2" type="ORF">JEQ47_10625</name>
</gene>
<evidence type="ECO:0000256" key="1">
    <source>
        <dbReference type="SAM" id="MobiDB-lite"/>
    </source>
</evidence>
<dbReference type="RefSeq" id="WP_198876373.1">
    <property type="nucleotide sequence ID" value="NZ_JAEKMH010000002.1"/>
</dbReference>
<feature type="compositionally biased region" description="Low complexity" evidence="1">
    <location>
        <begin position="10"/>
        <end position="20"/>
    </location>
</feature>
<protein>
    <submittedName>
        <fullName evidence="2">Uncharacterized protein</fullName>
    </submittedName>
</protein>